<dbReference type="GeneID" id="89955965"/>
<feature type="compositionally biased region" description="Basic and acidic residues" evidence="1">
    <location>
        <begin position="44"/>
        <end position="58"/>
    </location>
</feature>
<feature type="compositionally biased region" description="Acidic residues" evidence="1">
    <location>
        <begin position="117"/>
        <end position="129"/>
    </location>
</feature>
<comment type="caution">
    <text evidence="2">The sequence shown here is derived from an EMBL/GenBank/DDBJ whole genome shotgun (WGS) entry which is preliminary data.</text>
</comment>
<evidence type="ECO:0000313" key="2">
    <source>
        <dbReference type="EMBL" id="KAK4511069.1"/>
    </source>
</evidence>
<accession>A0AAN7HKH2</accession>
<dbReference type="EMBL" id="JASEJX010000030">
    <property type="protein sequence ID" value="KAK4511069.1"/>
    <property type="molecule type" value="Genomic_DNA"/>
</dbReference>
<organism evidence="2 3">
    <name type="scientific">Mucor velutinosus</name>
    <dbReference type="NCBI Taxonomy" id="708070"/>
    <lineage>
        <taxon>Eukaryota</taxon>
        <taxon>Fungi</taxon>
        <taxon>Fungi incertae sedis</taxon>
        <taxon>Mucoromycota</taxon>
        <taxon>Mucoromycotina</taxon>
        <taxon>Mucoromycetes</taxon>
        <taxon>Mucorales</taxon>
        <taxon>Mucorineae</taxon>
        <taxon>Mucoraceae</taxon>
        <taxon>Mucor</taxon>
    </lineage>
</organism>
<feature type="region of interest" description="Disordered" evidence="1">
    <location>
        <begin position="43"/>
        <end position="161"/>
    </location>
</feature>
<gene>
    <name evidence="2" type="primary">LST8</name>
    <name evidence="2" type="ORF">ATC70_012279</name>
</gene>
<sequence length="522" mass="61539">MCSSQMARTKTTGQRDSLHEFKVSSLQISSTVYSASRNDFLDNLTHDVNKEEHENEHEEEHEEEYEVDHEEEREEHEEEREEHEEEREEHEEEREEHEEHEEEHEEHEEEREKHEEEREEHEEEEEIERQEENEVRQGENEEEGQEENKVQQDEDKEECQEENAIQQVVFNKAEHGELEKLTKSLCINLLNETYQHYASQSLPEEDFNDIKSKCADLRSHFSDYLTPIMYETINNLFDELKQFQFDSDTASITAYLDNEKNKETNKESEKYILLSIVSSVINNFNLWKKEEKLAENTYLRKFADIVDILFKKTNLFVKDGENVCEASKRMQIINEGDITFGRRLDLIVASEQDSRDIELCSLEFKKGDASYTTLLYQQSKNFRINACILNEIHLLTLEESISIAYLDFSGRNAYISQIFKMNDQYVAHEVGKVIIIKNLLEMEILRETMFNLFRWKRSLVSNSNVVSLANAYQCNRFALADISNTLGQSSRLSPLRDIKPAKIFMSPSSTGKRTRTVFEQGN</sequence>
<dbReference type="AlphaFoldDB" id="A0AAN7HKH2"/>
<feature type="compositionally biased region" description="Polar residues" evidence="1">
    <location>
        <begin position="1"/>
        <end position="15"/>
    </location>
</feature>
<protein>
    <submittedName>
        <fullName evidence="2">TOR complex subunit lst8</fullName>
    </submittedName>
</protein>
<name>A0AAN7HKH2_9FUNG</name>
<evidence type="ECO:0000313" key="3">
    <source>
        <dbReference type="Proteomes" id="UP001304243"/>
    </source>
</evidence>
<keyword evidence="3" id="KW-1185">Reference proteome</keyword>
<proteinExistence type="predicted"/>
<feature type="compositionally biased region" description="Basic and acidic residues" evidence="1">
    <location>
        <begin position="130"/>
        <end position="139"/>
    </location>
</feature>
<evidence type="ECO:0000256" key="1">
    <source>
        <dbReference type="SAM" id="MobiDB-lite"/>
    </source>
</evidence>
<feature type="region of interest" description="Disordered" evidence="1">
    <location>
        <begin position="1"/>
        <end position="22"/>
    </location>
</feature>
<feature type="compositionally biased region" description="Acidic residues" evidence="1">
    <location>
        <begin position="59"/>
        <end position="109"/>
    </location>
</feature>
<dbReference type="RefSeq" id="XP_064677735.1">
    <property type="nucleotide sequence ID" value="XM_064831455.1"/>
</dbReference>
<dbReference type="Proteomes" id="UP001304243">
    <property type="component" value="Unassembled WGS sequence"/>
</dbReference>
<reference evidence="2 3" key="1">
    <citation type="submission" date="2022-11" db="EMBL/GenBank/DDBJ databases">
        <title>Mucor velutinosus strain NIH1002 WGS.</title>
        <authorList>
            <person name="Subramanian P."/>
            <person name="Mullikin J.C."/>
            <person name="Segre J.A."/>
            <person name="Zelazny A.M."/>
        </authorList>
    </citation>
    <scope>NUCLEOTIDE SEQUENCE [LARGE SCALE GENOMIC DNA]</scope>
    <source>
        <strain evidence="2 3">NIH1002</strain>
    </source>
</reference>